<sequence length="112" mass="13105">MTTSGFAHIATIYQVAEVLGSNYVWEHYEKGATRTLNILQLNINGTQRKRDELQDILMKHDIQTACLQKTELNENLQFNIKGYTILLVINARFRLNTNYEKTQYHLLKNFTL</sequence>
<name>A0A8X7CAL0_9ARAC</name>
<evidence type="ECO:0000313" key="1">
    <source>
        <dbReference type="EMBL" id="GFY62283.1"/>
    </source>
</evidence>
<accession>A0A8X7CAL0</accession>
<keyword evidence="2" id="KW-1185">Reference proteome</keyword>
<dbReference type="Proteomes" id="UP000886998">
    <property type="component" value="Unassembled WGS sequence"/>
</dbReference>
<dbReference type="SUPFAM" id="SSF56219">
    <property type="entry name" value="DNase I-like"/>
    <property type="match status" value="1"/>
</dbReference>
<dbReference type="InterPro" id="IPR036691">
    <property type="entry name" value="Endo/exonu/phosph_ase_sf"/>
</dbReference>
<proteinExistence type="predicted"/>
<dbReference type="EMBL" id="BMAV01014160">
    <property type="protein sequence ID" value="GFY62283.1"/>
    <property type="molecule type" value="Genomic_DNA"/>
</dbReference>
<dbReference type="Gene3D" id="3.60.10.10">
    <property type="entry name" value="Endonuclease/exonuclease/phosphatase"/>
    <property type="match status" value="1"/>
</dbReference>
<comment type="caution">
    <text evidence="1">The sequence shown here is derived from an EMBL/GenBank/DDBJ whole genome shotgun (WGS) entry which is preliminary data.</text>
</comment>
<protein>
    <submittedName>
        <fullName evidence="1">Uncharacterized protein</fullName>
    </submittedName>
</protein>
<organism evidence="1 2">
    <name type="scientific">Trichonephila inaurata madagascariensis</name>
    <dbReference type="NCBI Taxonomy" id="2747483"/>
    <lineage>
        <taxon>Eukaryota</taxon>
        <taxon>Metazoa</taxon>
        <taxon>Ecdysozoa</taxon>
        <taxon>Arthropoda</taxon>
        <taxon>Chelicerata</taxon>
        <taxon>Arachnida</taxon>
        <taxon>Araneae</taxon>
        <taxon>Araneomorphae</taxon>
        <taxon>Entelegynae</taxon>
        <taxon>Araneoidea</taxon>
        <taxon>Nephilidae</taxon>
        <taxon>Trichonephila</taxon>
        <taxon>Trichonephila inaurata</taxon>
    </lineage>
</organism>
<evidence type="ECO:0000313" key="2">
    <source>
        <dbReference type="Proteomes" id="UP000886998"/>
    </source>
</evidence>
<reference evidence="1" key="1">
    <citation type="submission" date="2020-08" db="EMBL/GenBank/DDBJ databases">
        <title>Multicomponent nature underlies the extraordinary mechanical properties of spider dragline silk.</title>
        <authorList>
            <person name="Kono N."/>
            <person name="Nakamura H."/>
            <person name="Mori M."/>
            <person name="Yoshida Y."/>
            <person name="Ohtoshi R."/>
            <person name="Malay A.D."/>
            <person name="Moran D.A.P."/>
            <person name="Tomita M."/>
            <person name="Numata K."/>
            <person name="Arakawa K."/>
        </authorList>
    </citation>
    <scope>NUCLEOTIDE SEQUENCE</scope>
</reference>
<dbReference type="AlphaFoldDB" id="A0A8X7CAL0"/>
<dbReference type="OrthoDB" id="6553861at2759"/>
<gene>
    <name evidence="1" type="ORF">TNIN_182891</name>
</gene>